<reference evidence="1" key="1">
    <citation type="thesis" date="2021" institute="BYU ScholarsArchive" country="Provo, UT, USA">
        <title>Applications of and Algorithms for Genome Assembly and Genomic Analyses with an Emphasis on Marine Teleosts.</title>
        <authorList>
            <person name="Pickett B.D."/>
        </authorList>
    </citation>
    <scope>NUCLEOTIDE SEQUENCE</scope>
    <source>
        <strain evidence="1">HI-2016</strain>
    </source>
</reference>
<protein>
    <submittedName>
        <fullName evidence="1">Uncharacterized protein</fullName>
    </submittedName>
</protein>
<dbReference type="EMBL" id="JAFBMS010000008">
    <property type="protein sequence ID" value="KAG9350485.1"/>
    <property type="molecule type" value="Genomic_DNA"/>
</dbReference>
<evidence type="ECO:0000313" key="2">
    <source>
        <dbReference type="Proteomes" id="UP000824540"/>
    </source>
</evidence>
<comment type="caution">
    <text evidence="1">The sequence shown here is derived from an EMBL/GenBank/DDBJ whole genome shotgun (WGS) entry which is preliminary data.</text>
</comment>
<organism evidence="1 2">
    <name type="scientific">Albula glossodonta</name>
    <name type="common">roundjaw bonefish</name>
    <dbReference type="NCBI Taxonomy" id="121402"/>
    <lineage>
        <taxon>Eukaryota</taxon>
        <taxon>Metazoa</taxon>
        <taxon>Chordata</taxon>
        <taxon>Craniata</taxon>
        <taxon>Vertebrata</taxon>
        <taxon>Euteleostomi</taxon>
        <taxon>Actinopterygii</taxon>
        <taxon>Neopterygii</taxon>
        <taxon>Teleostei</taxon>
        <taxon>Albuliformes</taxon>
        <taxon>Albulidae</taxon>
        <taxon>Albula</taxon>
    </lineage>
</organism>
<dbReference type="Proteomes" id="UP000824540">
    <property type="component" value="Unassembled WGS sequence"/>
</dbReference>
<accession>A0A8T2PD80</accession>
<dbReference type="AlphaFoldDB" id="A0A8T2PD80"/>
<proteinExistence type="predicted"/>
<keyword evidence="2" id="KW-1185">Reference proteome</keyword>
<gene>
    <name evidence="1" type="ORF">JZ751_026851</name>
</gene>
<name>A0A8T2PD80_9TELE</name>
<evidence type="ECO:0000313" key="1">
    <source>
        <dbReference type="EMBL" id="KAG9350485.1"/>
    </source>
</evidence>
<sequence>MTSVLRVCQSLYEHGDRIQACRRTVGAEGDVLSALSQTQLSPSRDHYALLRVIIGCQHGIIAWSRFEDSFVHGFTCRVGSITCSCHGGS</sequence>